<sequence length="1067" mass="120259">MHRISLPGRPLVRTGCYPSCLQPPLGKNRGFRTSTLVSREYQRQIENLSLLSPRSSKDKSIQRHTGKHSDFFASKDHSSRQPFLRSKFDSDRSTLAKQAGPPSKRNMNLTPSQEFMEERNRALSWARQMSEKNARQDMETKRKAAMRLKDKGEAPKPVYTYQSPKLVPGDVAELFGAESIQNREVLPGDFVEIRKGGAAICGIYTQNFDQAEGRLQSTSIVQGDQVLGHRTADVVFRIPGYIFRDNVKAKLGHWDITANPTTPPQGTGKVVSAFADQASLLMGTFYTRFNTLYDTFWHGRKQTMLTTPDAARYVFGKEDSNSSPLTLQELYATHVFLTQDSSLTRFVPSVAVRWTGEFTIRQPQEVLLAETVIDWVRKDDPRVSQFIQKAKELVEGSRKGDRSGWKTMKFTDSDRTLIEFVRQTAISGYSDLFGVPQLAYLPRLLRPLGIYDDIDPRTAFEFLTEIGVWPRWYNMEVNRSAISLTSGSEEEQAIVARIHSLHPESLQQDFDKELARLQQESTSTKAATLKDADVSKGETNNRSPLVLESPTEMYKRDPCDAIRHDFGYQPIYAIDDPSASELDDAFSVEPVPVTTLTPEPSTWVHVHVADPTSILPPLHEMAILAGDRVQTTYLPEGTWPMLPRALTEETLSLKDDGRPKKVMTFSARLQDSNGEILEYKVRPGIVRKVVTLNYDDVDDVIAWDRVHGGRAEGNRVRSSFMTMPEDRALERTYYRSTKGSVSTDDVALVKELNRLQTVAQRHTDARLRRGAFNFSLGRPMIELTPYPVPRVGERDWQGPIDYSRSGLWQEPQITVRLDPAFASPSRLMVAEYMIMAGRVASMFAQENGLPTLYRNQAAPAEKYRKAFEDTIRTKTNPRTGILNMVDMLPLRPYIAGAEISTNPLGHWSMGIYDGYCKVTSPLRRYSDMIAHWQMKGALLNKHTSSSTTTVVTTPPVFSLDALSPLAGVIRDRERMLGMLEARSVKYWLFEMLRRRIEGGMSTVFDGVILNPTADGYNVISTLLGFQTVVKAEPGVVEASKIGDHVIFEVNNSNPQRPYIGARHLSMA</sequence>
<dbReference type="GO" id="GO:0006402">
    <property type="term" value="P:mRNA catabolic process"/>
    <property type="evidence" value="ECO:0007669"/>
    <property type="project" value="TreeGrafter"/>
</dbReference>
<keyword evidence="4" id="KW-1185">Reference proteome</keyword>
<feature type="domain" description="RNB" evidence="2">
    <location>
        <begin position="563"/>
        <end position="940"/>
    </location>
</feature>
<dbReference type="OrthoDB" id="2285229at2759"/>
<proteinExistence type="predicted"/>
<dbReference type="GO" id="GO:0003723">
    <property type="term" value="F:RNA binding"/>
    <property type="evidence" value="ECO:0007669"/>
    <property type="project" value="InterPro"/>
</dbReference>
<reference evidence="3 4" key="1">
    <citation type="submission" date="2016-05" db="EMBL/GenBank/DDBJ databases">
        <title>Genome sequencing reveals origins of a unique bacterial endosymbiosis in the earliest lineages of terrestrial Fungi.</title>
        <authorList>
            <consortium name="DOE Joint Genome Institute"/>
            <person name="Uehling J."/>
            <person name="Gryganskyi A."/>
            <person name="Hameed K."/>
            <person name="Tschaplinski T."/>
            <person name="Misztal P."/>
            <person name="Wu S."/>
            <person name="Desiro A."/>
            <person name="Vande Pol N."/>
            <person name="Du Z.-Y."/>
            <person name="Zienkiewicz A."/>
            <person name="Zienkiewicz K."/>
            <person name="Morin E."/>
            <person name="Tisserant E."/>
            <person name="Splivallo R."/>
            <person name="Hainaut M."/>
            <person name="Henrissat B."/>
            <person name="Ohm R."/>
            <person name="Kuo A."/>
            <person name="Yan J."/>
            <person name="Lipzen A."/>
            <person name="Nolan M."/>
            <person name="Labutti K."/>
            <person name="Barry K."/>
            <person name="Goldstein A."/>
            <person name="Labbe J."/>
            <person name="Schadt C."/>
            <person name="Tuskan G."/>
            <person name="Grigoriev I."/>
            <person name="Martin F."/>
            <person name="Vilgalys R."/>
            <person name="Bonito G."/>
        </authorList>
    </citation>
    <scope>NUCLEOTIDE SEQUENCE [LARGE SCALE GENOMIC DNA]</scope>
    <source>
        <strain evidence="3 4">AG-77</strain>
    </source>
</reference>
<evidence type="ECO:0000313" key="4">
    <source>
        <dbReference type="Proteomes" id="UP000078512"/>
    </source>
</evidence>
<dbReference type="AlphaFoldDB" id="A0A197JQY6"/>
<dbReference type="STRING" id="1314771.A0A197JQY6"/>
<dbReference type="Proteomes" id="UP000078512">
    <property type="component" value="Unassembled WGS sequence"/>
</dbReference>
<feature type="compositionally biased region" description="Basic and acidic residues" evidence="1">
    <location>
        <begin position="55"/>
        <end position="79"/>
    </location>
</feature>
<dbReference type="GO" id="GO:0000175">
    <property type="term" value="F:3'-5'-RNA exonuclease activity"/>
    <property type="evidence" value="ECO:0007669"/>
    <property type="project" value="TreeGrafter"/>
</dbReference>
<evidence type="ECO:0000259" key="2">
    <source>
        <dbReference type="SMART" id="SM00955"/>
    </source>
</evidence>
<dbReference type="InterPro" id="IPR012340">
    <property type="entry name" value="NA-bd_OB-fold"/>
</dbReference>
<dbReference type="InterPro" id="IPR001900">
    <property type="entry name" value="RNase_II/R"/>
</dbReference>
<evidence type="ECO:0000256" key="1">
    <source>
        <dbReference type="SAM" id="MobiDB-lite"/>
    </source>
</evidence>
<dbReference type="InterPro" id="IPR050180">
    <property type="entry name" value="RNR_Ribonuclease"/>
</dbReference>
<dbReference type="PANTHER" id="PTHR23355">
    <property type="entry name" value="RIBONUCLEASE"/>
    <property type="match status" value="1"/>
</dbReference>
<feature type="region of interest" description="Disordered" evidence="1">
    <location>
        <begin position="50"/>
        <end position="109"/>
    </location>
</feature>
<protein>
    <submittedName>
        <fullName evidence="3">RNB-domain-containing protein</fullName>
    </submittedName>
</protein>
<evidence type="ECO:0000313" key="3">
    <source>
        <dbReference type="EMBL" id="OAQ27378.1"/>
    </source>
</evidence>
<dbReference type="EMBL" id="KV442057">
    <property type="protein sequence ID" value="OAQ27378.1"/>
    <property type="molecule type" value="Genomic_DNA"/>
</dbReference>
<dbReference type="GO" id="GO:0000932">
    <property type="term" value="C:P-body"/>
    <property type="evidence" value="ECO:0007669"/>
    <property type="project" value="TreeGrafter"/>
</dbReference>
<name>A0A197JQY6_9FUNG</name>
<dbReference type="PANTHER" id="PTHR23355:SF65">
    <property type="entry name" value="EXORIBONUCLEASE CYT-4, PUTATIVE (AFU_ORTHOLOGUE AFUA_7G01550)-RELATED"/>
    <property type="match status" value="1"/>
</dbReference>
<accession>A0A197JQY6</accession>
<dbReference type="SUPFAM" id="SSF50249">
    <property type="entry name" value="Nucleic acid-binding proteins"/>
    <property type="match status" value="1"/>
</dbReference>
<feature type="region of interest" description="Disordered" evidence="1">
    <location>
        <begin position="521"/>
        <end position="544"/>
    </location>
</feature>
<dbReference type="SMART" id="SM00955">
    <property type="entry name" value="RNB"/>
    <property type="match status" value="1"/>
</dbReference>
<organism evidence="3 4">
    <name type="scientific">Linnemannia elongata AG-77</name>
    <dbReference type="NCBI Taxonomy" id="1314771"/>
    <lineage>
        <taxon>Eukaryota</taxon>
        <taxon>Fungi</taxon>
        <taxon>Fungi incertae sedis</taxon>
        <taxon>Mucoromycota</taxon>
        <taxon>Mortierellomycotina</taxon>
        <taxon>Mortierellomycetes</taxon>
        <taxon>Mortierellales</taxon>
        <taxon>Mortierellaceae</taxon>
        <taxon>Linnemannia</taxon>
    </lineage>
</organism>
<dbReference type="Pfam" id="PF00773">
    <property type="entry name" value="RNB"/>
    <property type="match status" value="1"/>
</dbReference>
<gene>
    <name evidence="3" type="ORF">K457DRAFT_139629</name>
</gene>